<evidence type="ECO:0000256" key="2">
    <source>
        <dbReference type="SAM" id="MobiDB-lite"/>
    </source>
</evidence>
<feature type="compositionally biased region" description="Acidic residues" evidence="2">
    <location>
        <begin position="243"/>
        <end position="257"/>
    </location>
</feature>
<name>A0A4Z1FTK5_9HELO</name>
<dbReference type="AlphaFoldDB" id="A0A4Z1FTK5"/>
<proteinExistence type="predicted"/>
<gene>
    <name evidence="3" type="ORF">BPAE_0055g00210</name>
</gene>
<dbReference type="PANTHER" id="PTHR22705:SF0">
    <property type="entry name" value="ZZ-TYPE ZINC FINGER-CONTAINING PROTEIN 3"/>
    <property type="match status" value="1"/>
</dbReference>
<feature type="region of interest" description="Disordered" evidence="2">
    <location>
        <begin position="339"/>
        <end position="361"/>
    </location>
</feature>
<feature type="region of interest" description="Disordered" evidence="2">
    <location>
        <begin position="148"/>
        <end position="172"/>
    </location>
</feature>
<protein>
    <submittedName>
        <fullName evidence="3">Uncharacterized protein</fullName>
    </submittedName>
</protein>
<feature type="compositionally biased region" description="Basic and acidic residues" evidence="2">
    <location>
        <begin position="220"/>
        <end position="232"/>
    </location>
</feature>
<evidence type="ECO:0000256" key="1">
    <source>
        <dbReference type="SAM" id="Coils"/>
    </source>
</evidence>
<dbReference type="Proteomes" id="UP000297910">
    <property type="component" value="Unassembled WGS sequence"/>
</dbReference>
<dbReference type="EMBL" id="PQXI01000055">
    <property type="protein sequence ID" value="TGO26650.1"/>
    <property type="molecule type" value="Genomic_DNA"/>
</dbReference>
<feature type="compositionally biased region" description="Basic residues" evidence="2">
    <location>
        <begin position="349"/>
        <end position="361"/>
    </location>
</feature>
<feature type="compositionally biased region" description="Polar residues" evidence="2">
    <location>
        <begin position="149"/>
        <end position="159"/>
    </location>
</feature>
<feature type="coiled-coil region" evidence="1">
    <location>
        <begin position="184"/>
        <end position="211"/>
    </location>
</feature>
<evidence type="ECO:0000313" key="3">
    <source>
        <dbReference type="EMBL" id="TGO26650.1"/>
    </source>
</evidence>
<organism evidence="3 4">
    <name type="scientific">Botrytis paeoniae</name>
    <dbReference type="NCBI Taxonomy" id="278948"/>
    <lineage>
        <taxon>Eukaryota</taxon>
        <taxon>Fungi</taxon>
        <taxon>Dikarya</taxon>
        <taxon>Ascomycota</taxon>
        <taxon>Pezizomycotina</taxon>
        <taxon>Leotiomycetes</taxon>
        <taxon>Helotiales</taxon>
        <taxon>Sclerotiniaceae</taxon>
        <taxon>Botrytis</taxon>
    </lineage>
</organism>
<feature type="compositionally biased region" description="Low complexity" evidence="2">
    <location>
        <begin position="9"/>
        <end position="35"/>
    </location>
</feature>
<feature type="region of interest" description="Disordered" evidence="2">
    <location>
        <begin position="1"/>
        <end position="65"/>
    </location>
</feature>
<dbReference type="InterPro" id="IPR037830">
    <property type="entry name" value="ZZZ3"/>
</dbReference>
<keyword evidence="4" id="KW-1185">Reference proteome</keyword>
<feature type="region of interest" description="Disordered" evidence="2">
    <location>
        <begin position="212"/>
        <end position="278"/>
    </location>
</feature>
<reference evidence="3 4" key="1">
    <citation type="submission" date="2017-12" db="EMBL/GenBank/DDBJ databases">
        <title>Comparative genomics of Botrytis spp.</title>
        <authorList>
            <person name="Valero-Jimenez C.A."/>
            <person name="Tapia P."/>
            <person name="Veloso J."/>
            <person name="Silva-Moreno E."/>
            <person name="Staats M."/>
            <person name="Valdes J.H."/>
            <person name="Van Kan J.A.L."/>
        </authorList>
    </citation>
    <scope>NUCLEOTIDE SEQUENCE [LARGE SCALE GENOMIC DNA]</scope>
    <source>
        <strain evidence="3 4">Bp0003</strain>
    </source>
</reference>
<accession>A0A4Z1FTK5</accession>
<evidence type="ECO:0000313" key="4">
    <source>
        <dbReference type="Proteomes" id="UP000297910"/>
    </source>
</evidence>
<comment type="caution">
    <text evidence="3">The sequence shown here is derived from an EMBL/GenBank/DDBJ whole genome shotgun (WGS) entry which is preliminary data.</text>
</comment>
<keyword evidence="1" id="KW-0175">Coiled coil</keyword>
<dbReference type="PANTHER" id="PTHR22705">
    <property type="entry name" value="ZINC FINGER, ZZ DOMAIN CONTAINING 3"/>
    <property type="match status" value="1"/>
</dbReference>
<sequence>MPILKIKMPHPTASTSNSPPSAAPTPAHYTSTPTPIQGTSPHSHTHKSSNSRTASPERPPVSPITPTLSAARLASNSNVNPNVNLGVAAKNGTAGLESQSSGYAQRNHVGGKNIAIMNNTIAAQNSSPQQMPIHPAMQAQAHALRETYTHTQQAPQVSMPQPKPSPQTIDLSQNPDALAVKSAISILQLQMRNAKRDMVTLQRIKERAMEDPEGFVGSLKEGEQREREENARKRGRMVVDTESSSDEDEDRDEESEEGQQINGAQAQNPKWETLPTPQNVVRCPPVNWAKYGVMGESLDRLHKDQIREPSQGIPATINADWSTTHKYGDGTKKEYVMQKPLGINEVVPKPKKKRSPASKKD</sequence>
<feature type="compositionally biased region" description="Polar residues" evidence="2">
    <location>
        <begin position="258"/>
        <end position="278"/>
    </location>
</feature>